<dbReference type="InParanoid" id="A0A078B6T6"/>
<keyword evidence="3" id="KW-0853">WD repeat</keyword>
<dbReference type="EMBL" id="CCKQ01018165">
    <property type="protein sequence ID" value="CDW90099.1"/>
    <property type="molecule type" value="Genomic_DNA"/>
</dbReference>
<organism evidence="10 11">
    <name type="scientific">Stylonychia lemnae</name>
    <name type="common">Ciliate</name>
    <dbReference type="NCBI Taxonomy" id="5949"/>
    <lineage>
        <taxon>Eukaryota</taxon>
        <taxon>Sar</taxon>
        <taxon>Alveolata</taxon>
        <taxon>Ciliophora</taxon>
        <taxon>Intramacronucleata</taxon>
        <taxon>Spirotrichea</taxon>
        <taxon>Stichotrichia</taxon>
        <taxon>Sporadotrichida</taxon>
        <taxon>Oxytrichidae</taxon>
        <taxon>Stylonychinae</taxon>
        <taxon>Stylonychia</taxon>
    </lineage>
</organism>
<dbReference type="PROSITE" id="PS00028">
    <property type="entry name" value="ZINC_FINGER_C2H2_1"/>
    <property type="match status" value="1"/>
</dbReference>
<dbReference type="InterPro" id="IPR011047">
    <property type="entry name" value="Quinoprotein_ADH-like_sf"/>
</dbReference>
<evidence type="ECO:0000256" key="7">
    <source>
        <dbReference type="ARBA" id="ARBA00023273"/>
    </source>
</evidence>
<dbReference type="InterPro" id="IPR056157">
    <property type="entry name" value="TPR_IFT80_172_dom"/>
</dbReference>
<proteinExistence type="inferred from homology"/>
<evidence type="ECO:0000256" key="6">
    <source>
        <dbReference type="ARBA" id="ARBA00023069"/>
    </source>
</evidence>
<keyword evidence="6" id="KW-0969">Cilium</keyword>
<evidence type="ECO:0000259" key="9">
    <source>
        <dbReference type="PROSITE" id="PS00028"/>
    </source>
</evidence>
<dbReference type="SUPFAM" id="SSF50978">
    <property type="entry name" value="WD40 repeat-like"/>
    <property type="match status" value="1"/>
</dbReference>
<keyword evidence="5" id="KW-0802">TPR repeat</keyword>
<dbReference type="OrthoDB" id="2186662at2759"/>
<keyword evidence="4" id="KW-0677">Repeat</keyword>
<evidence type="ECO:0000256" key="8">
    <source>
        <dbReference type="ARBA" id="ARBA00038130"/>
    </source>
</evidence>
<keyword evidence="11" id="KW-1185">Reference proteome</keyword>
<dbReference type="SUPFAM" id="SSF50998">
    <property type="entry name" value="Quinoprotein alcohol dehydrogenase-like"/>
    <property type="match status" value="1"/>
</dbReference>
<evidence type="ECO:0000256" key="4">
    <source>
        <dbReference type="ARBA" id="ARBA00022737"/>
    </source>
</evidence>
<dbReference type="GO" id="GO:0036064">
    <property type="term" value="C:ciliary basal body"/>
    <property type="evidence" value="ECO:0007669"/>
    <property type="project" value="TreeGrafter"/>
</dbReference>
<dbReference type="Pfam" id="PF00400">
    <property type="entry name" value="WD40"/>
    <property type="match status" value="2"/>
</dbReference>
<dbReference type="Proteomes" id="UP000039865">
    <property type="component" value="Unassembled WGS sequence"/>
</dbReference>
<dbReference type="GO" id="GO:0005930">
    <property type="term" value="C:axoneme"/>
    <property type="evidence" value="ECO:0007669"/>
    <property type="project" value="TreeGrafter"/>
</dbReference>
<dbReference type="Gene3D" id="1.25.40.470">
    <property type="match status" value="2"/>
</dbReference>
<reference evidence="10 11" key="1">
    <citation type="submission" date="2014-06" db="EMBL/GenBank/DDBJ databases">
        <authorList>
            <person name="Swart Estienne"/>
        </authorList>
    </citation>
    <scope>NUCLEOTIDE SEQUENCE [LARGE SCALE GENOMIC DNA]</scope>
    <source>
        <strain evidence="10 11">130c</strain>
    </source>
</reference>
<dbReference type="InterPro" id="IPR013087">
    <property type="entry name" value="Znf_C2H2_type"/>
</dbReference>
<dbReference type="InterPro" id="IPR056168">
    <property type="entry name" value="TPR_IF140/IFT172/WDR19"/>
</dbReference>
<dbReference type="InterPro" id="IPR001680">
    <property type="entry name" value="WD40_rpt"/>
</dbReference>
<dbReference type="SUPFAM" id="SSF48452">
    <property type="entry name" value="TPR-like"/>
    <property type="match status" value="1"/>
</dbReference>
<dbReference type="GO" id="GO:0030992">
    <property type="term" value="C:intraciliary transport particle B"/>
    <property type="evidence" value="ECO:0007669"/>
    <property type="project" value="TreeGrafter"/>
</dbReference>
<evidence type="ECO:0000313" key="10">
    <source>
        <dbReference type="EMBL" id="CDW90099.1"/>
    </source>
</evidence>
<dbReference type="Pfam" id="PF24762">
    <property type="entry name" value="TPR_IF140-IFT172"/>
    <property type="match status" value="1"/>
</dbReference>
<dbReference type="SMART" id="SM00320">
    <property type="entry name" value="WD40"/>
    <property type="match status" value="5"/>
</dbReference>
<evidence type="ECO:0000256" key="2">
    <source>
        <dbReference type="ARBA" id="ARBA00022473"/>
    </source>
</evidence>
<dbReference type="Gene3D" id="2.130.10.10">
    <property type="entry name" value="YVTN repeat-like/Quinoprotein amine dehydrogenase"/>
    <property type="match status" value="2"/>
</dbReference>
<dbReference type="PANTHER" id="PTHR15722:SF2">
    <property type="entry name" value="INTRAFLAGELLAR TRANSPORT PROTEIN 172 HOMOLOG"/>
    <property type="match status" value="1"/>
</dbReference>
<evidence type="ECO:0000313" key="11">
    <source>
        <dbReference type="Proteomes" id="UP000039865"/>
    </source>
</evidence>
<protein>
    <submittedName>
        <fullName evidence="10">Intraflagellar transport protein 172</fullName>
    </submittedName>
</protein>
<accession>A0A078B6T6</accession>
<gene>
    <name evidence="10" type="primary">Contig7018.g7515</name>
    <name evidence="10" type="ORF">STYLEM_19239</name>
</gene>
<comment type="subcellular location">
    <subcellularLocation>
        <location evidence="1">Cell projection</location>
        <location evidence="1">Cilium</location>
    </subcellularLocation>
</comment>
<dbReference type="InterPro" id="IPR036322">
    <property type="entry name" value="WD40_repeat_dom_sf"/>
</dbReference>
<dbReference type="Pfam" id="PF23387">
    <property type="entry name" value="TPR_IFT80_172"/>
    <property type="match status" value="1"/>
</dbReference>
<evidence type="ECO:0000256" key="1">
    <source>
        <dbReference type="ARBA" id="ARBA00004138"/>
    </source>
</evidence>
<keyword evidence="7" id="KW-0966">Cell projection</keyword>
<keyword evidence="10" id="KW-0282">Flagellum</keyword>
<dbReference type="GO" id="GO:0042073">
    <property type="term" value="P:intraciliary transport"/>
    <property type="evidence" value="ECO:0007669"/>
    <property type="project" value="TreeGrafter"/>
</dbReference>
<dbReference type="OMA" id="LKRTIWQ"/>
<dbReference type="FunFam" id="1.25.40.470:FF:000008">
    <property type="entry name" value="Intraflagellar transport protein 172 homolog"/>
    <property type="match status" value="1"/>
</dbReference>
<comment type="similarity">
    <text evidence="8">Belongs to the IFT172 family.</text>
</comment>
<dbReference type="InterPro" id="IPR011990">
    <property type="entry name" value="TPR-like_helical_dom_sf"/>
</dbReference>
<name>A0A078B6T6_STYLE</name>
<dbReference type="InterPro" id="IPR015943">
    <property type="entry name" value="WD40/YVTN_repeat-like_dom_sf"/>
</dbReference>
<sequence>MQKISSICWSPNSKRMAVATADRVVHLFDENGEKKDRFSTRPADKDNKSYIVRAMCFSPDNQKLAIAQSDNIVFIYKIGLEWGEKKSICNKFNQNSSVTCMSWPFERHNEIIIGTAEGKVKQGILKTNKSAPLFGSDSFVVSVSSSPNGQSVCSGHLDGTILTFNLETKAKSKIQHTTIPYALSWGSHILAGGNDGKIHFYEPTGDCFQRFDYSKDEKVKEFTCAQFNATGETAIVGNFNRFYVFNFNQKRPQWDEICCKVIENYYSVTSCAWKADGSKITIGSLCGSVDVFDVCLKKSKYKGKFEFTYVSLSQVIVKRIENGQRIVLKSNAGHEISKINVYQDRYLVASTNSTLLLGDMDSCKLSELPWRGSGNEKYDFSNPNICMVFNAGELSIVEYGVNEVIGTCRTENIQPNMISARLNYSDQQLRGGQPTKIIAYLLDSMTICILDLRNNSIQANINHDSKIDYLELNPGGNKLLFRDKRRQLHLYNIKEQKKQTLLNYCQYVSWVPTSDVVVAQNRGNLCVWYSIEEPDKVTMYQIKGDVESIQRTEGKTEVLVDDGVNTISYALDEAHIEFGAALEYKGLDQAVKILEPLELTPETEANWKTLAKLSMEQQNLLVAERCYAALGNVAKADYLRKINKLIAAEGVSNFRVQARLSVLDKQFHRAEAILLQNDEVDEAMAMYQELHRWDESIKIAEKKNHPDVREFKENYFGWLIDTNQEAKAAEVKEREGDFHTAITLYLKGGLPAKAANIVTNYNVGVPHDQLEKISAQLISASMFEKAGDFFERLNILDRALDCYVRGHAFRKAVDLARRAFPAHVVTLEEEWGDWLQSQKQLDLAIEHFVQAGIFNKAIEAAISARKWNRAVQLIQNQPPEISRPYYKQIAKHYAEIRQLDLAEKYFISAGEFVEAFEMYVRSNKWDQAYQVISRYLPESEYTMLYVQEARKFESEGHFKDAEKMYLSANEPDLAINMYKKAKQYDNMIRLVMKFRKDLLKDTHQHLAQQLEMEGNLKQAEQHYIESGAWSFAVDMYRAHDMWEEALRVAKANGTSKELGEIAIKVAENMGAEKGTQFLLKNGLIEAAIDFEANQDHFEQAFSLANSHAKYKLPEVHLKYALHLEDENRLKEAEEEFIKANKPQEAINMYEHKQDWHSALSVARQFHPESVSKVFINQAKFLLDRKDFGKAEQCYLNAKEPELAIRMYLEVKLSSEALRVAQKHAPHMVHQINQILSSGPQAALQSGDQILESAKMWENQRDYQKAIDRYLEITEQHFQNPAHLEEIWVNAFNIAMSYAKDRVQEVVSIVGSRLLAIGRFESAGEILESVGYYEKAVEAYSKAKKFSRALSAAHQVRPIELRDMMIQQIQLQQQAKDIEGGHYHKLGDQGLEMLAQKGQWEECLNLAEKSGPEVLNNYLMRFSRIYLKEGQYKETARVLTRYGCPVIKDMLPVYKTIALEILATVHEMELQILKEMLQKFCENLSLQVDEKNAIFQEFNKYLLISHYQLLKGECARNNLGRVLSKLCTSLLRYTKEIRADKAFLDAGEANKREGVNNMAFMFFNRYLDLYEAIEDPDSGGIQDNSDFQDTDIPSPFEIPLPDKNLISPDDRDNIRDWVLNINMSNTVDKSLGMRNCESCGNEVYEASLFCPHCRATHEPCIITGYPLIRSQMITCKFCNKGAIRDFWNDYIQVTMHCPWCKSMQTAY</sequence>
<dbReference type="PANTHER" id="PTHR15722">
    <property type="entry name" value="IFT140/172-RELATED"/>
    <property type="match status" value="1"/>
</dbReference>
<feature type="domain" description="C2H2-type" evidence="9">
    <location>
        <begin position="1635"/>
        <end position="1656"/>
    </location>
</feature>
<evidence type="ECO:0000256" key="3">
    <source>
        <dbReference type="ARBA" id="ARBA00022574"/>
    </source>
</evidence>
<evidence type="ECO:0000256" key="5">
    <source>
        <dbReference type="ARBA" id="ARBA00022803"/>
    </source>
</evidence>
<keyword evidence="2" id="KW-0217">Developmental protein</keyword>